<sequence>MAGNIGQGGTPEKRPVVPYLGAVKVAAVVMGVMIVAGLGILGVTVAKRLGGAGSDQPEAAVAVAVPTAPPTAFGEVSLQLPPRARILDMAMDQRRLVLHLQLAGRDKALMVVDLESGRSLGLIRLEPDPLQP</sequence>
<keyword evidence="1" id="KW-0472">Membrane</keyword>
<dbReference type="EMBL" id="BMZS01000007">
    <property type="protein sequence ID" value="GHD54319.1"/>
    <property type="molecule type" value="Genomic_DNA"/>
</dbReference>
<keyword evidence="1" id="KW-0812">Transmembrane</keyword>
<dbReference type="Proteomes" id="UP000630353">
    <property type="component" value="Unassembled WGS sequence"/>
</dbReference>
<dbReference type="RefSeq" id="WP_189991321.1">
    <property type="nucleotide sequence ID" value="NZ_BMZS01000007.1"/>
</dbReference>
<gene>
    <name evidence="2" type="ORF">GCM10017083_31700</name>
</gene>
<feature type="transmembrane region" description="Helical" evidence="1">
    <location>
        <begin position="25"/>
        <end position="46"/>
    </location>
</feature>
<name>A0A919CQT6_9PROT</name>
<reference evidence="2" key="1">
    <citation type="journal article" date="2014" name="Int. J. Syst. Evol. Microbiol.">
        <title>Complete genome sequence of Corynebacterium casei LMG S-19264T (=DSM 44701T), isolated from a smear-ripened cheese.</title>
        <authorList>
            <consortium name="US DOE Joint Genome Institute (JGI-PGF)"/>
            <person name="Walter F."/>
            <person name="Albersmeier A."/>
            <person name="Kalinowski J."/>
            <person name="Ruckert C."/>
        </authorList>
    </citation>
    <scope>NUCLEOTIDE SEQUENCE</scope>
    <source>
        <strain evidence="2">KCTC 42651</strain>
    </source>
</reference>
<evidence type="ECO:0000256" key="1">
    <source>
        <dbReference type="SAM" id="Phobius"/>
    </source>
</evidence>
<evidence type="ECO:0000313" key="2">
    <source>
        <dbReference type="EMBL" id="GHD54319.1"/>
    </source>
</evidence>
<reference evidence="2" key="2">
    <citation type="submission" date="2020-09" db="EMBL/GenBank/DDBJ databases">
        <authorList>
            <person name="Sun Q."/>
            <person name="Kim S."/>
        </authorList>
    </citation>
    <scope>NUCLEOTIDE SEQUENCE</scope>
    <source>
        <strain evidence="2">KCTC 42651</strain>
    </source>
</reference>
<proteinExistence type="predicted"/>
<keyword evidence="1" id="KW-1133">Transmembrane helix</keyword>
<evidence type="ECO:0000313" key="3">
    <source>
        <dbReference type="Proteomes" id="UP000630353"/>
    </source>
</evidence>
<organism evidence="2 3">
    <name type="scientific">Thalassobaculum fulvum</name>
    <dbReference type="NCBI Taxonomy" id="1633335"/>
    <lineage>
        <taxon>Bacteria</taxon>
        <taxon>Pseudomonadati</taxon>
        <taxon>Pseudomonadota</taxon>
        <taxon>Alphaproteobacteria</taxon>
        <taxon>Rhodospirillales</taxon>
        <taxon>Thalassobaculaceae</taxon>
        <taxon>Thalassobaculum</taxon>
    </lineage>
</organism>
<protein>
    <submittedName>
        <fullName evidence="2">Uncharacterized protein</fullName>
    </submittedName>
</protein>
<dbReference type="AlphaFoldDB" id="A0A919CQT6"/>
<comment type="caution">
    <text evidence="2">The sequence shown here is derived from an EMBL/GenBank/DDBJ whole genome shotgun (WGS) entry which is preliminary data.</text>
</comment>
<keyword evidence="3" id="KW-1185">Reference proteome</keyword>
<accession>A0A919CQT6</accession>